<dbReference type="InterPro" id="IPR053137">
    <property type="entry name" value="NLR-like"/>
</dbReference>
<proteinExistence type="predicted"/>
<accession>A0A7C9JPL2</accession>
<evidence type="ECO:0000259" key="1">
    <source>
        <dbReference type="Pfam" id="PF00931"/>
    </source>
</evidence>
<evidence type="ECO:0000313" key="2">
    <source>
        <dbReference type="EMBL" id="NAS20079.1"/>
    </source>
</evidence>
<dbReference type="PANTHER" id="PTHR46082:SF6">
    <property type="entry name" value="AAA+ ATPASE DOMAIN-CONTAINING PROTEIN-RELATED"/>
    <property type="match status" value="1"/>
</dbReference>
<dbReference type="InterPro" id="IPR002182">
    <property type="entry name" value="NB-ARC"/>
</dbReference>
<dbReference type="SUPFAM" id="SSF48452">
    <property type="entry name" value="TPR-like"/>
    <property type="match status" value="3"/>
</dbReference>
<dbReference type="PRINTS" id="PR00364">
    <property type="entry name" value="DISEASERSIST"/>
</dbReference>
<name>A0A7C9JPL2_9ACTN</name>
<comment type="caution">
    <text evidence="2">The sequence shown here is derived from an EMBL/GenBank/DDBJ whole genome shotgun (WGS) entry which is preliminary data.</text>
</comment>
<dbReference type="Pfam" id="PF00931">
    <property type="entry name" value="NB-ARC"/>
    <property type="match status" value="1"/>
</dbReference>
<sequence length="854" mass="90837">MRAIASSGGRVYQAGGDQTINENQTVLPGETLRLVDQVAAPSHLVNIPAGHAQVFVGRGEELAVLGEALPSPRPGAEPTGAVVVAALHGLGGIGKSTLAARYAAAHAGVFNPVWWITADTPASIEAGLAGLATALQPELARVVPSPVLAARAAGWLACHTGWLLILDNVTDPAHIAALLDRTLTGRVLVTSRLGQGWHRFGAKVLRLEVLDPDAAIRLLSTIATGEGLNPVTDTAGTTGDPDIAVDTGAGAGLAVLDGAAELVEALGFLPLAIEQAAAYLHQNQLTPRAYLDLLATHPAVMFGQAAEGGDAGRTIARIWRITLDQLTAATPLAGELLRILAWYAPERIPRTLLDGLAEAPVLQQALGRLAAYNMITLYQEGITVHRLVQAVARTPHPDDPHRRPADVTTARQNTTTLLNQALPDVDDPARWPDWRRLLPHIDALTGHAPAALDNDDISYLMDRAGTFLRGQGALARAIGYLQRAHQADQRLHGPDHLDTMTSRNNLAYAYLAAGDLGRAIPLFEQTLADRVRVLGGDHPDTLISRSNLANAYREAGDLGRAIPLFEQTLADSVRVLGGDHPHTLAFRISLAYAYRAAGQLSRAILLFEQNLADQVRVLGGDHPHTLISRSNLAGAYRAAGELSRAILLFEQTLADQVRVLGGDHPHTLASRSNLAGAYRAAGELSRAIPLYEQTLADCVRVLGGDHPHTLTTRNNLASAYQEAGELSRAIPLHEQALADCVRVLGGDHPDTLQSRNNLAGAYQAAGDLGRAIPLHEQTLADRGRVLGGDHPDTLQSRNNLAGAYQAAGELSRAIPLFEQTLARCERVLGTDHPTTKIVRDNVLAARRQANADPI</sequence>
<evidence type="ECO:0000313" key="3">
    <source>
        <dbReference type="Proteomes" id="UP000479526"/>
    </source>
</evidence>
<dbReference type="InterPro" id="IPR027417">
    <property type="entry name" value="P-loop_NTPase"/>
</dbReference>
<dbReference type="PANTHER" id="PTHR46082">
    <property type="entry name" value="ATP/GTP-BINDING PROTEIN-RELATED"/>
    <property type="match status" value="1"/>
</dbReference>
<reference evidence="2 3" key="1">
    <citation type="submission" date="2020-01" db="EMBL/GenBank/DDBJ databases">
        <title>Herbidospora sp. NEAU-GS84 nov., a novel actinomycete isolated from soil.</title>
        <authorList>
            <person name="Han L."/>
        </authorList>
    </citation>
    <scope>NUCLEOTIDE SEQUENCE [LARGE SCALE GENOMIC DNA]</scope>
    <source>
        <strain evidence="2 3">NEAU-GS84</strain>
    </source>
</reference>
<dbReference type="InterPro" id="IPR011990">
    <property type="entry name" value="TPR-like_helical_dom_sf"/>
</dbReference>
<dbReference type="Gene3D" id="3.40.50.300">
    <property type="entry name" value="P-loop containing nucleotide triphosphate hydrolases"/>
    <property type="match status" value="1"/>
</dbReference>
<feature type="domain" description="NB-ARC" evidence="1">
    <location>
        <begin position="84"/>
        <end position="223"/>
    </location>
</feature>
<dbReference type="GO" id="GO:0043531">
    <property type="term" value="F:ADP binding"/>
    <property type="evidence" value="ECO:0007669"/>
    <property type="project" value="InterPro"/>
</dbReference>
<dbReference type="Pfam" id="PF13424">
    <property type="entry name" value="TPR_12"/>
    <property type="match status" value="1"/>
</dbReference>
<gene>
    <name evidence="2" type="ORF">GT755_00080</name>
</gene>
<keyword evidence="3" id="KW-1185">Reference proteome</keyword>
<organism evidence="2 3">
    <name type="scientific">Herbidospora solisilvae</name>
    <dbReference type="NCBI Taxonomy" id="2696284"/>
    <lineage>
        <taxon>Bacteria</taxon>
        <taxon>Bacillati</taxon>
        <taxon>Actinomycetota</taxon>
        <taxon>Actinomycetes</taxon>
        <taxon>Streptosporangiales</taxon>
        <taxon>Streptosporangiaceae</taxon>
        <taxon>Herbidospora</taxon>
    </lineage>
</organism>
<dbReference type="AlphaFoldDB" id="A0A7C9JPL2"/>
<dbReference type="Pfam" id="PF13374">
    <property type="entry name" value="TPR_10"/>
    <property type="match status" value="7"/>
</dbReference>
<protein>
    <submittedName>
        <fullName evidence="2">Tetratricopeptide repeat protein</fullName>
    </submittedName>
</protein>
<dbReference type="Proteomes" id="UP000479526">
    <property type="component" value="Unassembled WGS sequence"/>
</dbReference>
<dbReference type="EMBL" id="WXEW01000001">
    <property type="protein sequence ID" value="NAS20079.1"/>
    <property type="molecule type" value="Genomic_DNA"/>
</dbReference>
<dbReference type="SUPFAM" id="SSF52540">
    <property type="entry name" value="P-loop containing nucleoside triphosphate hydrolases"/>
    <property type="match status" value="1"/>
</dbReference>
<dbReference type="Gene3D" id="1.25.40.10">
    <property type="entry name" value="Tetratricopeptide repeat domain"/>
    <property type="match status" value="2"/>
</dbReference>